<feature type="compositionally biased region" description="Basic and acidic residues" evidence="1">
    <location>
        <begin position="221"/>
        <end position="231"/>
    </location>
</feature>
<name>A0A176VWZ6_MARPO</name>
<organism evidence="3 4">
    <name type="scientific">Marchantia polymorpha subsp. ruderalis</name>
    <dbReference type="NCBI Taxonomy" id="1480154"/>
    <lineage>
        <taxon>Eukaryota</taxon>
        <taxon>Viridiplantae</taxon>
        <taxon>Streptophyta</taxon>
        <taxon>Embryophyta</taxon>
        <taxon>Marchantiophyta</taxon>
        <taxon>Marchantiopsida</taxon>
        <taxon>Marchantiidae</taxon>
        <taxon>Marchantiales</taxon>
        <taxon>Marchantiaceae</taxon>
        <taxon>Marchantia</taxon>
    </lineage>
</organism>
<accession>A0A176VWZ6</accession>
<feature type="region of interest" description="Disordered" evidence="1">
    <location>
        <begin position="171"/>
        <end position="235"/>
    </location>
</feature>
<evidence type="ECO:0000256" key="1">
    <source>
        <dbReference type="SAM" id="MobiDB-lite"/>
    </source>
</evidence>
<feature type="compositionally biased region" description="Basic and acidic residues" evidence="1">
    <location>
        <begin position="8"/>
        <end position="22"/>
    </location>
</feature>
<dbReference type="EMBL" id="AP019871">
    <property type="protein sequence ID" value="BBN14205.1"/>
    <property type="molecule type" value="Genomic_DNA"/>
</dbReference>
<proteinExistence type="predicted"/>
<dbReference type="Proteomes" id="UP001162541">
    <property type="component" value="Chromosome 6"/>
</dbReference>
<evidence type="ECO:0000313" key="3">
    <source>
        <dbReference type="EMBL" id="OAE25334.1"/>
    </source>
</evidence>
<feature type="compositionally biased region" description="Basic and acidic residues" evidence="1">
    <location>
        <begin position="75"/>
        <end position="86"/>
    </location>
</feature>
<feature type="compositionally biased region" description="Basic and acidic residues" evidence="1">
    <location>
        <begin position="113"/>
        <end position="122"/>
    </location>
</feature>
<dbReference type="EMBL" id="LVLJ01002341">
    <property type="protein sequence ID" value="OAE25334.1"/>
    <property type="molecule type" value="Genomic_DNA"/>
</dbReference>
<feature type="compositionally biased region" description="Polar residues" evidence="1">
    <location>
        <begin position="186"/>
        <end position="220"/>
    </location>
</feature>
<keyword evidence="4" id="KW-1185">Reference proteome</keyword>
<sequence>MQSRNPVKPKDELSSQNDRRTEGSALRHSSNGVKSLAKPNSVSSVKGNGTSSVKRELTEKSNGASVMKANGSAIVKRDASDVKKEASTSGAKAIVKKSVSVVSTTTKVVTKKTKTEEKEKKKVFTLPGQKHEAPEERDSLRIFYESLHEQRPDSEMAEFWMMEHGLLSPERAKKAFEKKQKRGHSSFGTPVKNSTPSRDTSSKLAAKSSVSNGKASASKVSEQKGKRKWESDSDDDLLIARPLKRKLKT</sequence>
<gene>
    <name evidence="3" type="ORF">AXG93_4620s1490</name>
    <name evidence="2" type="ORF">Mp_6g09770</name>
</gene>
<dbReference type="Proteomes" id="UP000077202">
    <property type="component" value="Unassembled WGS sequence"/>
</dbReference>
<feature type="region of interest" description="Disordered" evidence="1">
    <location>
        <begin position="113"/>
        <end position="137"/>
    </location>
</feature>
<dbReference type="PANTHER" id="PTHR33828:SF2">
    <property type="entry name" value="NUCLEOLIN"/>
    <property type="match status" value="1"/>
</dbReference>
<reference evidence="5" key="3">
    <citation type="journal article" date="2020" name="Curr. Biol.">
        <title>Chromatin organization in early land plants reveals an ancestral association between H3K27me3, transposons, and constitutive heterochromatin.</title>
        <authorList>
            <person name="Montgomery S.A."/>
            <person name="Tanizawa Y."/>
            <person name="Galik B."/>
            <person name="Wang N."/>
            <person name="Ito T."/>
            <person name="Mochizuki T."/>
            <person name="Akimcheva S."/>
            <person name="Bowman J.L."/>
            <person name="Cognat V."/>
            <person name="Marechal-Drouard L."/>
            <person name="Ekker H."/>
            <person name="Hong S.F."/>
            <person name="Kohchi T."/>
            <person name="Lin S.S."/>
            <person name="Liu L.D."/>
            <person name="Nakamura Y."/>
            <person name="Valeeva L.R."/>
            <person name="Shakirov E.V."/>
            <person name="Shippen D.E."/>
            <person name="Wei W.L."/>
            <person name="Yagura M."/>
            <person name="Yamaoka S."/>
            <person name="Yamato K.T."/>
            <person name="Liu C."/>
            <person name="Berger F."/>
        </authorList>
    </citation>
    <scope>NUCLEOTIDE SEQUENCE [LARGE SCALE GENOMIC DNA]</scope>
    <source>
        <strain evidence="5">Tak-1</strain>
    </source>
</reference>
<protein>
    <submittedName>
        <fullName evidence="3">Uncharacterized protein</fullName>
    </submittedName>
</protein>
<feature type="region of interest" description="Disordered" evidence="1">
    <location>
        <begin position="1"/>
        <end position="94"/>
    </location>
</feature>
<reference evidence="2" key="2">
    <citation type="journal article" date="2019" name="Curr. Biol.">
        <title>Chromatin organization in early land plants reveals an ancestral association between H3K27me3, transposons, and constitutive heterochromatin.</title>
        <authorList>
            <person name="Montgomery S.A."/>
            <person name="Tanizawa Y."/>
            <person name="Galik B."/>
            <person name="Wang N."/>
            <person name="Ito T."/>
            <person name="Mochizuki T."/>
            <person name="Akimcheva S."/>
            <person name="Bowman J."/>
            <person name="Cognat V."/>
            <person name="Drouard L."/>
            <person name="Ekker H."/>
            <person name="Houng S."/>
            <person name="Kohchi T."/>
            <person name="Lin S."/>
            <person name="Liu L.D."/>
            <person name="Nakamura Y."/>
            <person name="Valeeva L.R."/>
            <person name="Shakirov E.V."/>
            <person name="Shippen D.E."/>
            <person name="Wei W."/>
            <person name="Yagura M."/>
            <person name="Yamaoka S."/>
            <person name="Yamato K.T."/>
            <person name="Liu C."/>
            <person name="Berger F."/>
        </authorList>
    </citation>
    <scope>NUCLEOTIDE SEQUENCE [LARGE SCALE GENOMIC DNA]</scope>
    <source>
        <strain evidence="2">Tak-1</strain>
    </source>
</reference>
<reference evidence="3 4" key="1">
    <citation type="submission" date="2016-03" db="EMBL/GenBank/DDBJ databases">
        <title>Mechanisms controlling the formation of the plant cell surface in tip-growing cells are functionally conserved among land plants.</title>
        <authorList>
            <person name="Honkanen S."/>
            <person name="Jones V.A."/>
            <person name="Morieri G."/>
            <person name="Champion C."/>
            <person name="Hetherington A.J."/>
            <person name="Kelly S."/>
            <person name="Saint-Marcoux D."/>
            <person name="Proust H."/>
            <person name="Prescott H."/>
            <person name="Dolan L."/>
        </authorList>
    </citation>
    <scope>NUCLEOTIDE SEQUENCE [LARGE SCALE GENOMIC DNA]</scope>
    <source>
        <strain evidence="4">cv. Tak-1 and cv. Tak-2</strain>
        <tissue evidence="3">Whole gametophyte</tissue>
    </source>
</reference>
<dbReference type="AlphaFoldDB" id="A0A176VWZ6"/>
<evidence type="ECO:0000313" key="2">
    <source>
        <dbReference type="EMBL" id="BBN14205.1"/>
    </source>
</evidence>
<evidence type="ECO:0000313" key="4">
    <source>
        <dbReference type="Proteomes" id="UP000077202"/>
    </source>
</evidence>
<evidence type="ECO:0000313" key="5">
    <source>
        <dbReference type="Proteomes" id="UP001162541"/>
    </source>
</evidence>
<dbReference type="PANTHER" id="PTHR33828">
    <property type="entry name" value="OS05G0596200 PROTEIN"/>
    <property type="match status" value="1"/>
</dbReference>
<feature type="compositionally biased region" description="Polar residues" evidence="1">
    <location>
        <begin position="27"/>
        <end position="52"/>
    </location>
</feature>